<dbReference type="EMBL" id="PPXC01000016">
    <property type="protein sequence ID" value="POH72198.1"/>
    <property type="molecule type" value="Genomic_DNA"/>
</dbReference>
<protein>
    <submittedName>
        <fullName evidence="1">Uncharacterized protein</fullName>
    </submittedName>
</protein>
<name>A0A2S3ZSJ1_ARTGL</name>
<reference evidence="1 2" key="1">
    <citation type="submission" date="2018-01" db="EMBL/GenBank/DDBJ databases">
        <title>Arthrobacter sp. nov., from glaciers in China.</title>
        <authorList>
            <person name="Liu Q."/>
            <person name="Xin Y.-H."/>
        </authorList>
    </citation>
    <scope>NUCLEOTIDE SEQUENCE [LARGE SCALE GENOMIC DNA]</scope>
    <source>
        <strain evidence="1 2">HLT2-12-2</strain>
    </source>
</reference>
<dbReference type="RefSeq" id="WP_103467050.1">
    <property type="nucleotide sequence ID" value="NZ_PPXC01000016.1"/>
</dbReference>
<evidence type="ECO:0000313" key="1">
    <source>
        <dbReference type="EMBL" id="POH72198.1"/>
    </source>
</evidence>
<accession>A0A2S3ZSJ1</accession>
<comment type="caution">
    <text evidence="1">The sequence shown here is derived from an EMBL/GenBank/DDBJ whole genome shotgun (WGS) entry which is preliminary data.</text>
</comment>
<sequence length="190" mass="19686">MIRHRTLIIAVISVVLLGLIVASVVMIRGGALTPAAGPAADPTAASSSTQAATATPTQECVLSCGDSPQANMEAVPALVWDEPSKAAALKSAAAFMTSFARPELSAQDWYTQIYPLTDVSYGKALFGTNPARVTASAVTGEAVLSIDLDNGFAVWATVPTNTGPWSVQLRRTDAAAPWLAINAHPGEDHS</sequence>
<proteinExistence type="predicted"/>
<organism evidence="1 2">
    <name type="scientific">Arthrobacter glacialis</name>
    <dbReference type="NCBI Taxonomy" id="1664"/>
    <lineage>
        <taxon>Bacteria</taxon>
        <taxon>Bacillati</taxon>
        <taxon>Actinomycetota</taxon>
        <taxon>Actinomycetes</taxon>
        <taxon>Micrococcales</taxon>
        <taxon>Micrococcaceae</taxon>
        <taxon>Arthrobacter</taxon>
    </lineage>
</organism>
<dbReference type="AlphaFoldDB" id="A0A2S3ZSJ1"/>
<gene>
    <name evidence="1" type="ORF">CVS27_17040</name>
</gene>
<evidence type="ECO:0000313" key="2">
    <source>
        <dbReference type="Proteomes" id="UP000237061"/>
    </source>
</evidence>
<keyword evidence="2" id="KW-1185">Reference proteome</keyword>
<dbReference type="Proteomes" id="UP000237061">
    <property type="component" value="Unassembled WGS sequence"/>
</dbReference>